<protein>
    <recommendedName>
        <fullName evidence="4">WbqC-like protein</fullName>
    </recommendedName>
</protein>
<keyword evidence="1" id="KW-0472">Membrane</keyword>
<dbReference type="OrthoDB" id="3611744at2"/>
<name>A0A411MCN8_9PSED</name>
<keyword evidence="1" id="KW-0812">Transmembrane</keyword>
<dbReference type="Pfam" id="PF08889">
    <property type="entry name" value="WbqC"/>
    <property type="match status" value="1"/>
</dbReference>
<dbReference type="EMBL" id="CP035952">
    <property type="protein sequence ID" value="QBF24582.1"/>
    <property type="molecule type" value="Genomic_DNA"/>
</dbReference>
<dbReference type="KEGG" id="ptk:EXN22_02365"/>
<dbReference type="AlphaFoldDB" id="A0A411MCN8"/>
<evidence type="ECO:0000313" key="3">
    <source>
        <dbReference type="Proteomes" id="UP000291130"/>
    </source>
</evidence>
<dbReference type="InterPro" id="IPR014985">
    <property type="entry name" value="WbqC"/>
</dbReference>
<dbReference type="RefSeq" id="WP_130262280.1">
    <property type="nucleotide sequence ID" value="NZ_CP035952.1"/>
</dbReference>
<evidence type="ECO:0008006" key="4">
    <source>
        <dbReference type="Google" id="ProtNLM"/>
    </source>
</evidence>
<dbReference type="Proteomes" id="UP000291130">
    <property type="component" value="Chromosome"/>
</dbReference>
<reference evidence="2 3" key="1">
    <citation type="submission" date="2019-02" db="EMBL/GenBank/DDBJ databases">
        <title>Complete genome sequence of Pseudomonas sp. SNU WT1 isolated from rainbow trout.</title>
        <authorList>
            <person name="Oh W.T."/>
            <person name="Park S.C."/>
        </authorList>
    </citation>
    <scope>NUCLEOTIDE SEQUENCE [LARGE SCALE GENOMIC DNA]</scope>
    <source>
        <strain evidence="2 3">SNU WT1</strain>
    </source>
</reference>
<sequence>MKLSIMQPYFLPYIGYFQLIAAADVFVVYDNIKYTKKGWINRNRLLQNGSDAMFSLALKKDSDSLDVVQRELSAEFDRSKLLNQFKGAYSQAPYFAQVWPLLQRIVSSEEHNLFRYIYNAIVEICAYLQLNTQIRVSSQIDIDHQLKGQDKVLALCKALGAETYINAIGGTELYDREVFRAQGTELRFIRSHSLDYPQFGAPFVPWLSMVDVMMFNAPEQVRAIVNARYELV</sequence>
<keyword evidence="3" id="KW-1185">Reference proteome</keyword>
<organism evidence="2 3">
    <name type="scientific">Pseudomonas tructae</name>
    <dbReference type="NCBI Taxonomy" id="2518644"/>
    <lineage>
        <taxon>Bacteria</taxon>
        <taxon>Pseudomonadati</taxon>
        <taxon>Pseudomonadota</taxon>
        <taxon>Gammaproteobacteria</taxon>
        <taxon>Pseudomonadales</taxon>
        <taxon>Pseudomonadaceae</taxon>
        <taxon>Pseudomonas</taxon>
    </lineage>
</organism>
<gene>
    <name evidence="2" type="ORF">EXN22_02365</name>
</gene>
<accession>A0A411MCN8</accession>
<proteinExistence type="predicted"/>
<evidence type="ECO:0000313" key="2">
    <source>
        <dbReference type="EMBL" id="QBF24582.1"/>
    </source>
</evidence>
<keyword evidence="1" id="KW-1133">Transmembrane helix</keyword>
<feature type="transmembrane region" description="Helical" evidence="1">
    <location>
        <begin position="13"/>
        <end position="32"/>
    </location>
</feature>
<evidence type="ECO:0000256" key="1">
    <source>
        <dbReference type="SAM" id="Phobius"/>
    </source>
</evidence>